<reference evidence="7 8" key="1">
    <citation type="journal article" date="2021" name="Cell Host Microbe">
        <title>in vivo commensal control of Clostridioides difficile virulence.</title>
        <authorList>
            <person name="Girinathan B.P."/>
            <person name="Dibenedetto N."/>
            <person name="Worley J.N."/>
            <person name="Peltier J."/>
            <person name="Arrieta-Ortiz M.L."/>
            <person name="Rupa Christinal Immanuel S."/>
            <person name="Lavin R."/>
            <person name="Delaney M.L."/>
            <person name="Cummins C."/>
            <person name="Hoffmann M."/>
            <person name="Luo Y."/>
            <person name="Gonzalez-Escalona N."/>
            <person name="Allard M."/>
            <person name="Onderdonk A.B."/>
            <person name="Gerber G.K."/>
            <person name="Sonenshein A.L."/>
            <person name="Baliga N."/>
            <person name="Dupuy B."/>
            <person name="Bry L."/>
        </authorList>
    </citation>
    <scope>NUCLEOTIDE SEQUENCE [LARGE SCALE GENOMIC DNA]</scope>
    <source>
        <strain evidence="7 8">DSM 599</strain>
    </source>
</reference>
<evidence type="ECO:0000256" key="2">
    <source>
        <dbReference type="ARBA" id="ARBA00007225"/>
    </source>
</evidence>
<evidence type="ECO:0000256" key="1">
    <source>
        <dbReference type="ARBA" id="ARBA00001670"/>
    </source>
</evidence>
<keyword evidence="8" id="KW-1185">Reference proteome</keyword>
<dbReference type="InterPro" id="IPR005322">
    <property type="entry name" value="Peptidase_C69"/>
</dbReference>
<evidence type="ECO:0000313" key="7">
    <source>
        <dbReference type="EMBL" id="MBY0755924.1"/>
    </source>
</evidence>
<comment type="catalytic activity">
    <reaction evidence="1">
        <text>an L-aminoacyl-L-amino acid + H2O = 2 an L-alpha-amino acid</text>
        <dbReference type="Rhea" id="RHEA:48940"/>
        <dbReference type="ChEBI" id="CHEBI:15377"/>
        <dbReference type="ChEBI" id="CHEBI:59869"/>
        <dbReference type="ChEBI" id="CHEBI:77460"/>
        <dbReference type="EC" id="3.4.13.19"/>
    </reaction>
</comment>
<evidence type="ECO:0000256" key="6">
    <source>
        <dbReference type="RuleBase" id="RU364089"/>
    </source>
</evidence>
<comment type="similarity">
    <text evidence="2 6">Belongs to the peptidase C69 family.</text>
</comment>
<gene>
    <name evidence="7" type="ORF">K5V21_10745</name>
</gene>
<comment type="caution">
    <text evidence="7">The sequence shown here is derived from an EMBL/GenBank/DDBJ whole genome shotgun (WGS) entry which is preliminary data.</text>
</comment>
<dbReference type="RefSeq" id="WP_221861253.1">
    <property type="nucleotide sequence ID" value="NZ_JAIKTU010000008.1"/>
</dbReference>
<evidence type="ECO:0000256" key="5">
    <source>
        <dbReference type="ARBA" id="ARBA00022997"/>
    </source>
</evidence>
<accession>A0ABS7KYN2</accession>
<name>A0ABS7KYN2_CLOSR</name>
<dbReference type="GO" id="GO:0016805">
    <property type="term" value="F:dipeptidase activity"/>
    <property type="evidence" value="ECO:0007669"/>
    <property type="project" value="UniProtKB-KW"/>
</dbReference>
<keyword evidence="5 6" id="KW-0224">Dipeptidase</keyword>
<dbReference type="PANTHER" id="PTHR12994:SF17">
    <property type="entry name" value="LD30995P"/>
    <property type="match status" value="1"/>
</dbReference>
<dbReference type="EC" id="3.4.-.-" evidence="6"/>
<keyword evidence="4 6" id="KW-0378">Hydrolase</keyword>
<dbReference type="InterPro" id="IPR047804">
    <property type="entry name" value="C69_dipept_A-like"/>
</dbReference>
<evidence type="ECO:0000313" key="8">
    <source>
        <dbReference type="Proteomes" id="UP001299068"/>
    </source>
</evidence>
<sequence>MCTTVLVGKKASIDGSTIIGRNDDTFAPYNPQRFYVQASNKEQSGIYSSNQNGFKAELPKAAYRYQIVPNVDIKKEGFFGESGFNEKNVGMSATESVYANEHVLAYDPLLSDGLAEDSMMLMVLPYIDSAKHGVEYLGNLIKTHGSAEGNGVIFSDKNDVWYMEIVTGHHWVAQRIPDDACCVIANQVSIEEIDFNDNENFMWSEGIQEFVEKNNLNPNLSGWNFRKIFGTSTEKDRHYNTPRVWFGQRYFNPDIKQEPDSNDLPFIFHANRKLSVEDVEYILSSHYDETVYDPYGKGTETEKLLFRPISLNRTQNSHVMQVRNNVPEDLSTIMWICVGVPAYTPYVPFYGNSNDSDPSYSDTKLEWNLTDAYWMYRTVTALVEGHYSKLIQSDLDYLKECREFLIRIINETDEAGKYLRNEEATKFLTNKNHEIVAKMREITMKYIGELVVKSIELSKLTFDMDKNL</sequence>
<protein>
    <recommendedName>
        <fullName evidence="6">Dipeptidase</fullName>
        <ecNumber evidence="6">3.4.-.-</ecNumber>
    </recommendedName>
</protein>
<dbReference type="Gene3D" id="3.60.60.10">
    <property type="entry name" value="Penicillin V Acylase, Chain A"/>
    <property type="match status" value="1"/>
</dbReference>
<keyword evidence="3 6" id="KW-0645">Protease</keyword>
<organism evidence="7 8">
    <name type="scientific">Clostridium sardiniense</name>
    <name type="common">Clostridium absonum</name>
    <dbReference type="NCBI Taxonomy" id="29369"/>
    <lineage>
        <taxon>Bacteria</taxon>
        <taxon>Bacillati</taxon>
        <taxon>Bacillota</taxon>
        <taxon>Clostridia</taxon>
        <taxon>Eubacteriales</taxon>
        <taxon>Clostridiaceae</taxon>
        <taxon>Clostridium</taxon>
    </lineage>
</organism>
<proteinExistence type="inferred from homology"/>
<dbReference type="PANTHER" id="PTHR12994">
    <property type="entry name" value="SECERNIN"/>
    <property type="match status" value="1"/>
</dbReference>
<dbReference type="Proteomes" id="UP001299068">
    <property type="component" value="Unassembled WGS sequence"/>
</dbReference>
<evidence type="ECO:0000256" key="3">
    <source>
        <dbReference type="ARBA" id="ARBA00022670"/>
    </source>
</evidence>
<evidence type="ECO:0000256" key="4">
    <source>
        <dbReference type="ARBA" id="ARBA00022801"/>
    </source>
</evidence>
<dbReference type="Pfam" id="PF03577">
    <property type="entry name" value="Peptidase_C69"/>
    <property type="match status" value="1"/>
</dbReference>
<dbReference type="EMBL" id="JAIKTU010000008">
    <property type="protein sequence ID" value="MBY0755924.1"/>
    <property type="molecule type" value="Genomic_DNA"/>
</dbReference>
<dbReference type="NCBIfam" id="NF033678">
    <property type="entry name" value="C69_fam_dipept"/>
    <property type="match status" value="1"/>
</dbReference>